<dbReference type="RefSeq" id="XP_019627448.1">
    <property type="nucleotide sequence ID" value="XM_019771889.1"/>
</dbReference>
<dbReference type="PANTHER" id="PTHR10751">
    <property type="entry name" value="GUANYLATE BINDING PROTEIN"/>
    <property type="match status" value="1"/>
</dbReference>
<dbReference type="FunFam" id="3.40.50.300:FF:003207">
    <property type="entry name" value="ATLastiN (Endoplasmic reticulum GTPase) related"/>
    <property type="match status" value="1"/>
</dbReference>
<evidence type="ECO:0000256" key="4">
    <source>
        <dbReference type="ARBA" id="ARBA00022801"/>
    </source>
</evidence>
<evidence type="ECO:0000256" key="9">
    <source>
        <dbReference type="ARBA" id="ARBA00023136"/>
    </source>
</evidence>
<keyword evidence="9 12" id="KW-0472">Membrane</keyword>
<accession>A0A6P4YSV5</accession>
<evidence type="ECO:0000256" key="6">
    <source>
        <dbReference type="ARBA" id="ARBA00022842"/>
    </source>
</evidence>
<evidence type="ECO:0000256" key="11">
    <source>
        <dbReference type="PROSITE-ProRule" id="PRU01052"/>
    </source>
</evidence>
<dbReference type="Proteomes" id="UP000515135">
    <property type="component" value="Unplaced"/>
</dbReference>
<evidence type="ECO:0000259" key="13">
    <source>
        <dbReference type="PROSITE" id="PS51715"/>
    </source>
</evidence>
<evidence type="ECO:0000313" key="14">
    <source>
        <dbReference type="Proteomes" id="UP000515135"/>
    </source>
</evidence>
<evidence type="ECO:0000313" key="15">
    <source>
        <dbReference type="RefSeq" id="XP_019627448.1"/>
    </source>
</evidence>
<keyword evidence="7 12" id="KW-1133">Transmembrane helix</keyword>
<keyword evidence="2 12" id="KW-0812">Transmembrane</keyword>
<comment type="catalytic activity">
    <reaction evidence="10">
        <text>GTP + H2O = GDP + phosphate + H(+)</text>
        <dbReference type="Rhea" id="RHEA:19669"/>
        <dbReference type="ChEBI" id="CHEBI:15377"/>
        <dbReference type="ChEBI" id="CHEBI:15378"/>
        <dbReference type="ChEBI" id="CHEBI:37565"/>
        <dbReference type="ChEBI" id="CHEBI:43474"/>
        <dbReference type="ChEBI" id="CHEBI:58189"/>
    </reaction>
    <physiologicalReaction direction="left-to-right" evidence="10">
        <dbReference type="Rhea" id="RHEA:19670"/>
    </physiologicalReaction>
</comment>
<dbReference type="SUPFAM" id="SSF48340">
    <property type="entry name" value="Interferon-induced guanylate-binding protein 1 (GBP1), C-terminal domain"/>
    <property type="match status" value="1"/>
</dbReference>
<reference evidence="15" key="1">
    <citation type="submission" date="2025-08" db="UniProtKB">
        <authorList>
            <consortium name="RefSeq"/>
        </authorList>
    </citation>
    <scope>IDENTIFICATION</scope>
    <source>
        <tissue evidence="15">Gonad</tissue>
    </source>
</reference>
<dbReference type="GO" id="GO:0005525">
    <property type="term" value="F:GTP binding"/>
    <property type="evidence" value="ECO:0007669"/>
    <property type="project" value="UniProtKB-KW"/>
</dbReference>
<dbReference type="FunFam" id="1.20.58.420:FF:000001">
    <property type="entry name" value="Atlastin-1 isoform 1"/>
    <property type="match status" value="1"/>
</dbReference>
<organism evidence="14 15">
    <name type="scientific">Branchiostoma belcheri</name>
    <name type="common">Amphioxus</name>
    <dbReference type="NCBI Taxonomy" id="7741"/>
    <lineage>
        <taxon>Eukaryota</taxon>
        <taxon>Metazoa</taxon>
        <taxon>Chordata</taxon>
        <taxon>Cephalochordata</taxon>
        <taxon>Leptocardii</taxon>
        <taxon>Amphioxiformes</taxon>
        <taxon>Branchiostomatidae</taxon>
        <taxon>Branchiostoma</taxon>
    </lineage>
</organism>
<comment type="similarity">
    <text evidence="11">Belongs to the TRAFAC class dynamin-like GTPase superfamily. GB1/RHD3 GTPase family.</text>
</comment>
<evidence type="ECO:0000256" key="12">
    <source>
        <dbReference type="SAM" id="Phobius"/>
    </source>
</evidence>
<evidence type="ECO:0000256" key="5">
    <source>
        <dbReference type="ARBA" id="ARBA00022824"/>
    </source>
</evidence>
<protein>
    <submittedName>
        <fullName evidence="15">Atlastin-2-like isoform X1</fullName>
    </submittedName>
</protein>
<evidence type="ECO:0000256" key="2">
    <source>
        <dbReference type="ARBA" id="ARBA00022692"/>
    </source>
</evidence>
<evidence type="ECO:0000256" key="8">
    <source>
        <dbReference type="ARBA" id="ARBA00023134"/>
    </source>
</evidence>
<evidence type="ECO:0000256" key="3">
    <source>
        <dbReference type="ARBA" id="ARBA00022741"/>
    </source>
</evidence>
<comment type="subcellular location">
    <subcellularLocation>
        <location evidence="1">Endoplasmic reticulum membrane</location>
        <topology evidence="1">Multi-pass membrane protein</topology>
    </subcellularLocation>
</comment>
<dbReference type="Pfam" id="PF02841">
    <property type="entry name" value="GBP_C"/>
    <property type="match status" value="1"/>
</dbReference>
<keyword evidence="4" id="KW-0378">Hydrolase</keyword>
<feature type="transmembrane region" description="Helical" evidence="12">
    <location>
        <begin position="456"/>
        <end position="477"/>
    </location>
</feature>
<evidence type="ECO:0000256" key="1">
    <source>
        <dbReference type="ARBA" id="ARBA00004477"/>
    </source>
</evidence>
<dbReference type="OrthoDB" id="7788754at2759"/>
<evidence type="ECO:0000256" key="10">
    <source>
        <dbReference type="ARBA" id="ARBA00049117"/>
    </source>
</evidence>
<dbReference type="AlphaFoldDB" id="A0A6P4YSV5"/>
<dbReference type="GeneID" id="109472249"/>
<dbReference type="Gene3D" id="3.40.50.300">
    <property type="entry name" value="P-loop containing nucleotide triphosphate hydrolases"/>
    <property type="match status" value="1"/>
</dbReference>
<proteinExistence type="inferred from homology"/>
<gene>
    <name evidence="15" type="primary">LOC109472249</name>
</gene>
<dbReference type="GO" id="GO:0003924">
    <property type="term" value="F:GTPase activity"/>
    <property type="evidence" value="ECO:0007669"/>
    <property type="project" value="InterPro"/>
</dbReference>
<feature type="domain" description="GB1/RHD3-type G" evidence="13">
    <location>
        <begin position="62"/>
        <end position="316"/>
    </location>
</feature>
<dbReference type="InterPro" id="IPR015894">
    <property type="entry name" value="Guanylate-bd_N"/>
</dbReference>
<keyword evidence="8" id="KW-0342">GTP-binding</keyword>
<dbReference type="Pfam" id="PF02263">
    <property type="entry name" value="GBP"/>
    <property type="match status" value="1"/>
</dbReference>
<evidence type="ECO:0000256" key="7">
    <source>
        <dbReference type="ARBA" id="ARBA00022989"/>
    </source>
</evidence>
<dbReference type="InterPro" id="IPR036543">
    <property type="entry name" value="Guanylate-bd_C_sf"/>
</dbReference>
<dbReference type="Gene3D" id="1.20.58.420">
    <property type="entry name" value="AHSP"/>
    <property type="match status" value="1"/>
</dbReference>
<dbReference type="CDD" id="cd01851">
    <property type="entry name" value="GBP"/>
    <property type="match status" value="1"/>
</dbReference>
<sequence>MFTLTGEQHQTHSSFTENMSAEDTIGLNGRPIPVVLANSDDHTFELDEEALRSVLLKDHIQDKKVVVVSVAGAFRKGKSFLLNFFLRYLKSKCWCSSGSTVGRDEWLGQDDQQLEGFSWRGGSERHTTGILIWSDPFIVTLPNGEEVAIVLLDTQGAFDSQSTVKDCATVFALSTMTSSVQVYNLTQNIQEDDLQHLQLFTEYGRLALEDTNSTPFQVLEFLVRDWSYPYEADYGSKGGRNILERRLEIADKQHEELQNVRRHIKKCFEKTGCFLMPHPGMKVATNPVFDGRLKDIESDFKEQLKVLVPQLLDPTNLVVKKINGADVTARELVEYFKAYVTVFKSDELPQPKSMLQATAEANNLAAVATAKALYQAEMEKICGGSQPYLNPDDLESHHQRLKENCLEIFHEKKKMGGEEFSSVFAEQLDKEVEEAFEHFCEQNDSKNIFRAAQTPATLFAVMVVTYVLSGFFALLGMYTLANILTAVLWASLVSLCTWSYIRYSGQYREVGTYIDLGAEVIWEKVVSQAYMKAVQKGVEHSMANNKKKKN</sequence>
<dbReference type="SUPFAM" id="SSF52540">
    <property type="entry name" value="P-loop containing nucleoside triphosphate hydrolases"/>
    <property type="match status" value="1"/>
</dbReference>
<dbReference type="InterPro" id="IPR027417">
    <property type="entry name" value="P-loop_NTPase"/>
</dbReference>
<name>A0A6P4YSV5_BRABE</name>
<dbReference type="InterPro" id="IPR030386">
    <property type="entry name" value="G_GB1_RHD3_dom"/>
</dbReference>
<dbReference type="GO" id="GO:0005789">
    <property type="term" value="C:endoplasmic reticulum membrane"/>
    <property type="evidence" value="ECO:0007669"/>
    <property type="project" value="UniProtKB-SubCell"/>
</dbReference>
<dbReference type="KEGG" id="bbel:109472249"/>
<dbReference type="PROSITE" id="PS51715">
    <property type="entry name" value="G_GB1_RHD3"/>
    <property type="match status" value="1"/>
</dbReference>
<keyword evidence="14" id="KW-1185">Reference proteome</keyword>
<keyword evidence="3" id="KW-0547">Nucleotide-binding</keyword>
<keyword evidence="6" id="KW-0460">Magnesium</keyword>
<keyword evidence="5" id="KW-0256">Endoplasmic reticulum</keyword>
<dbReference type="FunFam" id="3.40.50.300:FF:004169">
    <property type="entry name" value="Atlastin 3"/>
    <property type="match status" value="1"/>
</dbReference>
<dbReference type="InterPro" id="IPR003191">
    <property type="entry name" value="Guanylate-bd/ATL_C"/>
</dbReference>